<evidence type="ECO:0008006" key="4">
    <source>
        <dbReference type="Google" id="ProtNLM"/>
    </source>
</evidence>
<sequence length="229" mass="25659">MKNKLMYLVAVLFAAFVCFSCSDDDKNDGDEELTGVWNYGSKGDVYLELEYAENKIDISDFLSILPAEIKAAIAVLYPDGKIPVADVKKLLAPYAKQQMQEYFRGINFLSDSELEILITKDKKDQKIKTTYEIQGTVLKISTQSEDFKTITNNMIPEAVASIDLNYFFKDGKLTLYVNTTYAKTIISMIPRILVAAEVIPEEVLPGVTTAVQNISNKITKLEFGPVLVR</sequence>
<keyword evidence="1" id="KW-0732">Signal</keyword>
<feature type="signal peptide" evidence="1">
    <location>
        <begin position="1"/>
        <end position="22"/>
    </location>
</feature>
<organism evidence="2 3">
    <name type="scientific">Butyricimonas hominis</name>
    <dbReference type="NCBI Taxonomy" id="2763032"/>
    <lineage>
        <taxon>Bacteria</taxon>
        <taxon>Pseudomonadati</taxon>
        <taxon>Bacteroidota</taxon>
        <taxon>Bacteroidia</taxon>
        <taxon>Bacteroidales</taxon>
        <taxon>Odoribacteraceae</taxon>
        <taxon>Butyricimonas</taxon>
    </lineage>
</organism>
<feature type="chain" id="PRO_5046107812" description="DUF4925 domain-containing protein" evidence="1">
    <location>
        <begin position="23"/>
        <end position="229"/>
    </location>
</feature>
<evidence type="ECO:0000313" key="2">
    <source>
        <dbReference type="EMBL" id="MBC5620710.1"/>
    </source>
</evidence>
<dbReference type="EMBL" id="JACOOH010000002">
    <property type="protein sequence ID" value="MBC5620710.1"/>
    <property type="molecule type" value="Genomic_DNA"/>
</dbReference>
<comment type="caution">
    <text evidence="2">The sequence shown here is derived from an EMBL/GenBank/DDBJ whole genome shotgun (WGS) entry which is preliminary data.</text>
</comment>
<evidence type="ECO:0000256" key="1">
    <source>
        <dbReference type="SAM" id="SignalP"/>
    </source>
</evidence>
<evidence type="ECO:0000313" key="3">
    <source>
        <dbReference type="Proteomes" id="UP000646484"/>
    </source>
</evidence>
<dbReference type="RefSeq" id="WP_141560962.1">
    <property type="nucleotide sequence ID" value="NZ_JACOOH010000002.1"/>
</dbReference>
<proteinExistence type="predicted"/>
<name>A0ABR7CZG0_9BACT</name>
<keyword evidence="3" id="KW-1185">Reference proteome</keyword>
<reference evidence="2 3" key="1">
    <citation type="submission" date="2020-08" db="EMBL/GenBank/DDBJ databases">
        <title>Genome public.</title>
        <authorList>
            <person name="Liu C."/>
            <person name="Sun Q."/>
        </authorList>
    </citation>
    <scope>NUCLEOTIDE SEQUENCE [LARGE SCALE GENOMIC DNA]</scope>
    <source>
        <strain evidence="2 3">NSJ-56</strain>
    </source>
</reference>
<accession>A0ABR7CZG0</accession>
<protein>
    <recommendedName>
        <fullName evidence="4">DUF4925 domain-containing protein</fullName>
    </recommendedName>
</protein>
<dbReference type="Proteomes" id="UP000646484">
    <property type="component" value="Unassembled WGS sequence"/>
</dbReference>
<gene>
    <name evidence="2" type="ORF">H8S64_06325</name>
</gene>